<dbReference type="EMBL" id="JABBZM010000017">
    <property type="protein sequence ID" value="NMV39867.1"/>
    <property type="molecule type" value="Genomic_DNA"/>
</dbReference>
<accession>A0A848P2X8</accession>
<dbReference type="RefSeq" id="WP_169340811.1">
    <property type="nucleotide sequence ID" value="NZ_JABBZM010000017.1"/>
</dbReference>
<gene>
    <name evidence="1" type="ORF">HGR00_18310</name>
</gene>
<dbReference type="AlphaFoldDB" id="A0A848P2X8"/>
<evidence type="ECO:0000313" key="1">
    <source>
        <dbReference type="EMBL" id="NMV39867.1"/>
    </source>
</evidence>
<evidence type="ECO:0000313" key="2">
    <source>
        <dbReference type="Proteomes" id="UP000575469"/>
    </source>
</evidence>
<sequence>MPAAIQSITLTQVREAISRIKIWRECPQYRSAVAARVIDGVRVVDCPMSDERNVYDWTQCDDGLRDGDVFLFANGTRAGILVEAWPTVVVGDAEHLHTLAGATWESLDGGKYAAAAAVAAKLVAR</sequence>
<protein>
    <submittedName>
        <fullName evidence="1">Uncharacterized protein</fullName>
    </submittedName>
</protein>
<dbReference type="Proteomes" id="UP000575469">
    <property type="component" value="Unassembled WGS sequence"/>
</dbReference>
<proteinExistence type="predicted"/>
<reference evidence="1 2" key="1">
    <citation type="submission" date="2020-04" db="EMBL/GenBank/DDBJ databases">
        <title>Ralstonia insidiosa genome sequencing and assembly.</title>
        <authorList>
            <person name="Martins R.C.R."/>
            <person name="Perdigao-Neto L.V."/>
            <person name="Levin A.S.S."/>
            <person name="Costa S.F."/>
        </authorList>
    </citation>
    <scope>NUCLEOTIDE SEQUENCE [LARGE SCALE GENOMIC DNA]</scope>
    <source>
        <strain evidence="1 2">5047</strain>
    </source>
</reference>
<comment type="caution">
    <text evidence="1">The sequence shown here is derived from an EMBL/GenBank/DDBJ whole genome shotgun (WGS) entry which is preliminary data.</text>
</comment>
<organism evidence="1 2">
    <name type="scientific">Ralstonia insidiosa</name>
    <dbReference type="NCBI Taxonomy" id="190721"/>
    <lineage>
        <taxon>Bacteria</taxon>
        <taxon>Pseudomonadati</taxon>
        <taxon>Pseudomonadota</taxon>
        <taxon>Betaproteobacteria</taxon>
        <taxon>Burkholderiales</taxon>
        <taxon>Burkholderiaceae</taxon>
        <taxon>Ralstonia</taxon>
    </lineage>
</organism>
<name>A0A848P2X8_9RALS</name>